<evidence type="ECO:0000256" key="3">
    <source>
        <dbReference type="ARBA" id="ARBA00023136"/>
    </source>
</evidence>
<keyword evidence="3 4" id="KW-0472">Membrane</keyword>
<evidence type="ECO:0000256" key="1">
    <source>
        <dbReference type="ARBA" id="ARBA00022692"/>
    </source>
</evidence>
<reference evidence="6 7" key="1">
    <citation type="journal article" date="2014" name="Int. J. Syst. Evol. Microbiol.">
        <title>Complete genome sequence of Corynebacterium casei LMG S-19264T (=DSM 44701T), isolated from a smear-ripened cheese.</title>
        <authorList>
            <consortium name="US DOE Joint Genome Institute (JGI-PGF)"/>
            <person name="Walter F."/>
            <person name="Albersmeier A."/>
            <person name="Kalinowski J."/>
            <person name="Ruckert C."/>
        </authorList>
    </citation>
    <scope>NUCLEOTIDE SEQUENCE [LARGE SCALE GENOMIC DNA]</scope>
    <source>
        <strain evidence="6 7">CGMCC 1.16330</strain>
    </source>
</reference>
<sequence length="425" mass="43817">MPSHAGSAAPRGEARDGGGIESAYAWWRLAAAMALGAIGGVGMWSMVVVLPAVQAEFGVARAGASLPYTLVALGLVFGGILMGRLADRFGVLVPVILGALSLGLGYVLVAQAESLTAFAAIYGLLIGLLGTSAVFGPLIADVSHWFTRRRGMAVALCASGNYVAGAFWPPVLQHFVDTAGWRQTHLGVGLFCLATMLPLALALRRPVPAAHPAPAAPSGAEARLDPTREAAGIRPNVLQGMLMLAGVSCCVAMSMPQVHIVAYCVDLGYGAARGAEMLALMLGFGVVSRLASGWIMDRIGGAATLLLGATLQAAALALFLPFDGLVSLYVISALFGLFQGGIIPSYAMITRTLFPAREAGTRIGLVMSATLAGMALGGWLSGAIFDATGSYDAAIANGLLWNLVTIAIAAWLVLRQSRRGRPAFA</sequence>
<feature type="transmembrane region" description="Helical" evidence="4">
    <location>
        <begin position="89"/>
        <end position="109"/>
    </location>
</feature>
<dbReference type="PROSITE" id="PS50850">
    <property type="entry name" value="MFS"/>
    <property type="match status" value="1"/>
</dbReference>
<feature type="transmembrane region" description="Helical" evidence="4">
    <location>
        <begin position="361"/>
        <end position="381"/>
    </location>
</feature>
<evidence type="ECO:0000259" key="5">
    <source>
        <dbReference type="PROSITE" id="PS50850"/>
    </source>
</evidence>
<evidence type="ECO:0000256" key="2">
    <source>
        <dbReference type="ARBA" id="ARBA00022989"/>
    </source>
</evidence>
<feature type="transmembrane region" description="Helical" evidence="4">
    <location>
        <begin position="152"/>
        <end position="172"/>
    </location>
</feature>
<proteinExistence type="predicted"/>
<feature type="transmembrane region" description="Helical" evidence="4">
    <location>
        <begin position="184"/>
        <end position="203"/>
    </location>
</feature>
<keyword evidence="1 4" id="KW-0812">Transmembrane</keyword>
<organism evidence="6 7">
    <name type="scientific">Caldovatus sediminis</name>
    <dbReference type="NCBI Taxonomy" id="2041189"/>
    <lineage>
        <taxon>Bacteria</taxon>
        <taxon>Pseudomonadati</taxon>
        <taxon>Pseudomonadota</taxon>
        <taxon>Alphaproteobacteria</taxon>
        <taxon>Acetobacterales</taxon>
        <taxon>Roseomonadaceae</taxon>
        <taxon>Caldovatus</taxon>
    </lineage>
</organism>
<name>A0A8J2ZB51_9PROT</name>
<feature type="transmembrane region" description="Helical" evidence="4">
    <location>
        <begin position="65"/>
        <end position="82"/>
    </location>
</feature>
<accession>A0A8J2ZB51</accession>
<evidence type="ECO:0000313" key="7">
    <source>
        <dbReference type="Proteomes" id="UP000597507"/>
    </source>
</evidence>
<protein>
    <submittedName>
        <fullName evidence="6">MFS transporter</fullName>
    </submittedName>
</protein>
<feature type="transmembrane region" description="Helical" evidence="4">
    <location>
        <begin position="393"/>
        <end position="414"/>
    </location>
</feature>
<feature type="transmembrane region" description="Helical" evidence="4">
    <location>
        <begin position="115"/>
        <end position="140"/>
    </location>
</feature>
<evidence type="ECO:0000256" key="4">
    <source>
        <dbReference type="SAM" id="Phobius"/>
    </source>
</evidence>
<dbReference type="GO" id="GO:0022857">
    <property type="term" value="F:transmembrane transporter activity"/>
    <property type="evidence" value="ECO:0007669"/>
    <property type="project" value="InterPro"/>
</dbReference>
<gene>
    <name evidence="6" type="ORF">GCM10010964_23240</name>
</gene>
<feature type="transmembrane region" description="Helical" evidence="4">
    <location>
        <begin position="267"/>
        <end position="287"/>
    </location>
</feature>
<dbReference type="InterPro" id="IPR050327">
    <property type="entry name" value="Proton-linked_MCT"/>
</dbReference>
<feature type="transmembrane region" description="Helical" evidence="4">
    <location>
        <begin position="237"/>
        <end position="255"/>
    </location>
</feature>
<dbReference type="PANTHER" id="PTHR11360">
    <property type="entry name" value="MONOCARBOXYLATE TRANSPORTER"/>
    <property type="match status" value="1"/>
</dbReference>
<feature type="transmembrane region" description="Helical" evidence="4">
    <location>
        <begin position="299"/>
        <end position="320"/>
    </location>
</feature>
<dbReference type="Pfam" id="PF07690">
    <property type="entry name" value="MFS_1"/>
    <property type="match status" value="1"/>
</dbReference>
<feature type="domain" description="Major facilitator superfamily (MFS) profile" evidence="5">
    <location>
        <begin position="28"/>
        <end position="419"/>
    </location>
</feature>
<feature type="transmembrane region" description="Helical" evidence="4">
    <location>
        <begin position="326"/>
        <end position="349"/>
    </location>
</feature>
<dbReference type="InterPro" id="IPR020846">
    <property type="entry name" value="MFS_dom"/>
</dbReference>
<comment type="caution">
    <text evidence="6">The sequence shown here is derived from an EMBL/GenBank/DDBJ whole genome shotgun (WGS) entry which is preliminary data.</text>
</comment>
<dbReference type="InterPro" id="IPR036259">
    <property type="entry name" value="MFS_trans_sf"/>
</dbReference>
<dbReference type="Proteomes" id="UP000597507">
    <property type="component" value="Unassembled WGS sequence"/>
</dbReference>
<keyword evidence="7" id="KW-1185">Reference proteome</keyword>
<dbReference type="Gene3D" id="1.20.1250.20">
    <property type="entry name" value="MFS general substrate transporter like domains"/>
    <property type="match status" value="1"/>
</dbReference>
<feature type="transmembrane region" description="Helical" evidence="4">
    <location>
        <begin position="29"/>
        <end position="53"/>
    </location>
</feature>
<dbReference type="AlphaFoldDB" id="A0A8J2ZB51"/>
<dbReference type="EMBL" id="BMKS01000006">
    <property type="protein sequence ID" value="GGG34676.1"/>
    <property type="molecule type" value="Genomic_DNA"/>
</dbReference>
<dbReference type="PANTHER" id="PTHR11360:SF290">
    <property type="entry name" value="MONOCARBOXYLATE MFS PERMEASE"/>
    <property type="match status" value="1"/>
</dbReference>
<evidence type="ECO:0000313" key="6">
    <source>
        <dbReference type="EMBL" id="GGG34676.1"/>
    </source>
</evidence>
<dbReference type="RefSeq" id="WP_229677967.1">
    <property type="nucleotide sequence ID" value="NZ_BMKS01000006.1"/>
</dbReference>
<dbReference type="SUPFAM" id="SSF103473">
    <property type="entry name" value="MFS general substrate transporter"/>
    <property type="match status" value="1"/>
</dbReference>
<keyword evidence="2 4" id="KW-1133">Transmembrane helix</keyword>
<dbReference type="InterPro" id="IPR011701">
    <property type="entry name" value="MFS"/>
</dbReference>